<name>A0ACB0ZHI6_MELEN</name>
<sequence length="127" mass="14482">MAEEIRLKITQRIGNDKYALTSDGWSQVTKSPALLSITVHHLNSSFERDDFVFDVVPMDSHTGEDICASIEKSLKDNGLNKENVVCLVRDAARNMVRSCNLLELNRFLIFIIKKFKLVFNVFAICFI</sequence>
<evidence type="ECO:0000313" key="1">
    <source>
        <dbReference type="EMBL" id="CAK5077828.1"/>
    </source>
</evidence>
<comment type="caution">
    <text evidence="1">The sequence shown here is derived from an EMBL/GenBank/DDBJ whole genome shotgun (WGS) entry which is preliminary data.</text>
</comment>
<gene>
    <name evidence="1" type="ORF">MENTE1834_LOCUS24786</name>
</gene>
<evidence type="ECO:0000313" key="2">
    <source>
        <dbReference type="Proteomes" id="UP001497535"/>
    </source>
</evidence>
<organism evidence="1 2">
    <name type="scientific">Meloidogyne enterolobii</name>
    <name type="common">Root-knot nematode worm</name>
    <name type="synonym">Meloidogyne mayaguensis</name>
    <dbReference type="NCBI Taxonomy" id="390850"/>
    <lineage>
        <taxon>Eukaryota</taxon>
        <taxon>Metazoa</taxon>
        <taxon>Ecdysozoa</taxon>
        <taxon>Nematoda</taxon>
        <taxon>Chromadorea</taxon>
        <taxon>Rhabditida</taxon>
        <taxon>Tylenchina</taxon>
        <taxon>Tylenchomorpha</taxon>
        <taxon>Tylenchoidea</taxon>
        <taxon>Meloidogynidae</taxon>
        <taxon>Meloidogyninae</taxon>
        <taxon>Meloidogyne</taxon>
    </lineage>
</organism>
<accession>A0ACB0ZHI6</accession>
<protein>
    <submittedName>
        <fullName evidence="1">Uncharacterized protein</fullName>
    </submittedName>
</protein>
<keyword evidence="2" id="KW-1185">Reference proteome</keyword>
<reference evidence="1" key="1">
    <citation type="submission" date="2023-11" db="EMBL/GenBank/DDBJ databases">
        <authorList>
            <person name="Poullet M."/>
        </authorList>
    </citation>
    <scope>NUCLEOTIDE SEQUENCE</scope>
    <source>
        <strain evidence="1">E1834</strain>
    </source>
</reference>
<proteinExistence type="predicted"/>
<dbReference type="Proteomes" id="UP001497535">
    <property type="component" value="Unassembled WGS sequence"/>
</dbReference>
<dbReference type="EMBL" id="CAVMJV010000033">
    <property type="protein sequence ID" value="CAK5077828.1"/>
    <property type="molecule type" value="Genomic_DNA"/>
</dbReference>